<feature type="region of interest" description="Disordered" evidence="1">
    <location>
        <begin position="244"/>
        <end position="263"/>
    </location>
</feature>
<dbReference type="RefSeq" id="WP_270043688.1">
    <property type="nucleotide sequence ID" value="NZ_JAPDOD010000034.1"/>
</dbReference>
<gene>
    <name evidence="2" type="ORF">OM076_29460</name>
</gene>
<keyword evidence="2" id="KW-0413">Isomerase</keyword>
<dbReference type="GO" id="GO:0016853">
    <property type="term" value="F:isomerase activity"/>
    <property type="evidence" value="ECO:0007669"/>
    <property type="project" value="UniProtKB-KW"/>
</dbReference>
<sequence>MLRRLAKFAVAVTVAGPGFSKAIGDDEAARWGPAGGVSFLISAAWAEGEAQERGVVVSDADAKDATRDPHDGLTRQDRIYEARINLINAALHAPVGQAAAQSVTQPQIDAYVQSHPKFEPERRYLSLLRTRDRHTAEAALRALKRGLTFAAATRRYTNAEGGKIAVRPGEIDPRGLDRAIFKAPTGKYLRYGTDVFRVRFIGPPQPLPIEQQNASAWEVLASDAQEQAIAAFDAQIAAKWRPRTTCAPPELDPAKCGNPPTVQ</sequence>
<keyword evidence="3" id="KW-1185">Reference proteome</keyword>
<organism evidence="2 3">
    <name type="scientific">Solirubrobacter ginsenosidimutans</name>
    <dbReference type="NCBI Taxonomy" id="490573"/>
    <lineage>
        <taxon>Bacteria</taxon>
        <taxon>Bacillati</taxon>
        <taxon>Actinomycetota</taxon>
        <taxon>Thermoleophilia</taxon>
        <taxon>Solirubrobacterales</taxon>
        <taxon>Solirubrobacteraceae</taxon>
        <taxon>Solirubrobacter</taxon>
    </lineage>
</organism>
<accession>A0A9X3MZZ3</accession>
<reference evidence="2" key="1">
    <citation type="submission" date="2022-10" db="EMBL/GenBank/DDBJ databases">
        <title>The WGS of Solirubrobacter ginsenosidimutans DSM 21036.</title>
        <authorList>
            <person name="Jiang Z."/>
        </authorList>
    </citation>
    <scope>NUCLEOTIDE SEQUENCE</scope>
    <source>
        <strain evidence="2">DSM 21036</strain>
    </source>
</reference>
<evidence type="ECO:0000256" key="1">
    <source>
        <dbReference type="SAM" id="MobiDB-lite"/>
    </source>
</evidence>
<protein>
    <submittedName>
        <fullName evidence="2">Peptidylprolyl isomerase</fullName>
    </submittedName>
</protein>
<name>A0A9X3MZZ3_9ACTN</name>
<comment type="caution">
    <text evidence="2">The sequence shown here is derived from an EMBL/GenBank/DDBJ whole genome shotgun (WGS) entry which is preliminary data.</text>
</comment>
<dbReference type="EMBL" id="JAPDOD010000034">
    <property type="protein sequence ID" value="MDA0164435.1"/>
    <property type="molecule type" value="Genomic_DNA"/>
</dbReference>
<dbReference type="Proteomes" id="UP001149140">
    <property type="component" value="Unassembled WGS sequence"/>
</dbReference>
<dbReference type="AlphaFoldDB" id="A0A9X3MZZ3"/>
<proteinExistence type="predicted"/>
<evidence type="ECO:0000313" key="3">
    <source>
        <dbReference type="Proteomes" id="UP001149140"/>
    </source>
</evidence>
<evidence type="ECO:0000313" key="2">
    <source>
        <dbReference type="EMBL" id="MDA0164435.1"/>
    </source>
</evidence>